<name>A0A239Q2K3_9RHOB</name>
<evidence type="ECO:0000313" key="2">
    <source>
        <dbReference type="EMBL" id="SNT76422.1"/>
    </source>
</evidence>
<sequence>MKPGRFALSLLSAIPLVLAACANKSDEIAASYVSPTIYEGMSCRQLAVEAQSVANRAAQAAAAQDKKANNDAVATGVGVVLFWPALFFIKGDGAQAAEVARLKGEMQAIETANTVKNCGIRFST</sequence>
<feature type="chain" id="PRO_5012467128" description="Lipoprotein" evidence="1">
    <location>
        <begin position="20"/>
        <end position="124"/>
    </location>
</feature>
<gene>
    <name evidence="2" type="ORF">SAMN05444959_11969</name>
</gene>
<dbReference type="OrthoDB" id="7862470at2"/>
<accession>A0A239Q2K3</accession>
<proteinExistence type="predicted"/>
<evidence type="ECO:0000256" key="1">
    <source>
        <dbReference type="SAM" id="SignalP"/>
    </source>
</evidence>
<dbReference type="Proteomes" id="UP000198307">
    <property type="component" value="Unassembled WGS sequence"/>
</dbReference>
<dbReference type="AlphaFoldDB" id="A0A239Q2K3"/>
<keyword evidence="3" id="KW-1185">Reference proteome</keyword>
<dbReference type="RefSeq" id="WP_089345738.1">
    <property type="nucleotide sequence ID" value="NZ_CP067129.1"/>
</dbReference>
<dbReference type="EMBL" id="FZQB01000019">
    <property type="protein sequence ID" value="SNT76422.1"/>
    <property type="molecule type" value="Genomic_DNA"/>
</dbReference>
<evidence type="ECO:0008006" key="4">
    <source>
        <dbReference type="Google" id="ProtNLM"/>
    </source>
</evidence>
<feature type="signal peptide" evidence="1">
    <location>
        <begin position="1"/>
        <end position="19"/>
    </location>
</feature>
<evidence type="ECO:0000313" key="3">
    <source>
        <dbReference type="Proteomes" id="UP000198307"/>
    </source>
</evidence>
<reference evidence="2 3" key="1">
    <citation type="submission" date="2017-07" db="EMBL/GenBank/DDBJ databases">
        <authorList>
            <person name="Sun Z.S."/>
            <person name="Albrecht U."/>
            <person name="Echele G."/>
            <person name="Lee C.C."/>
        </authorList>
    </citation>
    <scope>NUCLEOTIDE SEQUENCE [LARGE SCALE GENOMIC DNA]</scope>
    <source>
        <strain evidence="2 3">DSM 14827</strain>
    </source>
</reference>
<organism evidence="2 3">
    <name type="scientific">Paracoccus seriniphilus</name>
    <dbReference type="NCBI Taxonomy" id="184748"/>
    <lineage>
        <taxon>Bacteria</taxon>
        <taxon>Pseudomonadati</taxon>
        <taxon>Pseudomonadota</taxon>
        <taxon>Alphaproteobacteria</taxon>
        <taxon>Rhodobacterales</taxon>
        <taxon>Paracoccaceae</taxon>
        <taxon>Paracoccus</taxon>
    </lineage>
</organism>
<keyword evidence="1" id="KW-0732">Signal</keyword>
<protein>
    <recommendedName>
        <fullName evidence="4">Lipoprotein</fullName>
    </recommendedName>
</protein>
<dbReference type="PROSITE" id="PS51257">
    <property type="entry name" value="PROKAR_LIPOPROTEIN"/>
    <property type="match status" value="1"/>
</dbReference>